<evidence type="ECO:0000259" key="1">
    <source>
        <dbReference type="Pfam" id="PF25556"/>
    </source>
</evidence>
<evidence type="ECO:0000313" key="3">
    <source>
        <dbReference type="Proteomes" id="UP001159363"/>
    </source>
</evidence>
<proteinExistence type="predicted"/>
<sequence length="615" mass="71299">MLIMDGLSVYGTFLALHKSQLESSCVPERFWQTLCKKVGEEIFDAGSTFGILKIDPDDGSRPSCKVIVNETNGVNAEDPAQIYLIDHAWSYRQGEARHHLQQIPGLLDRMVDLMGIERAPSVEESITLVIKEMWKFNHTYSIGSPTDVSTMVPVWYIMDEFGSAIQHSDEPTFRIIPFLHLPEQIPYSVLFPIKNVANGGEVTVDYIEGPEKNPLVRAAMLLPWVPVSFLSEDFRQMEPDKEYFLEGHVPEMWSSCDSYSRPVFSGEKLKVFSEYSLVNEYLSDPRFEFTDDEETANILWYTTHFKDYEKLSDSKVLKFVNQFPFEHVITVKDLLAIVCRRNNVGKIDVDPLSLETYPSWLPTTYNLKTELPKFVCYFQNRVAEGLDNHWICKPWNLARGLDMHITNDINCIVRLPFTGPKIAQKYIEDPVLFYRPECGNVKFDVRYVVLLKNVHPLNAYVHSKFYLRFANVAFDLDDLQMYEKHFTVMNYNENSQLHHKLCEEFVAEFETQYELKWSHIERDIMGMLREVLEAAASKQPPCGIGQCPHSRALYAADIMLAWRTDSDGCRVVQPKLLEMNWTPDCQRACLYYPQFYNDVFALLFLDEVRDVFLQL</sequence>
<evidence type="ECO:0000313" key="2">
    <source>
        <dbReference type="EMBL" id="KAJ8898299.1"/>
    </source>
</evidence>
<dbReference type="PROSITE" id="PS51221">
    <property type="entry name" value="TTL"/>
    <property type="match status" value="1"/>
</dbReference>
<protein>
    <recommendedName>
        <fullName evidence="1">Tubulin--tyrosine ligase-like protein 12 SET-like domain-containing protein</fullName>
    </recommendedName>
</protein>
<dbReference type="Gene3D" id="3.30.470.20">
    <property type="entry name" value="ATP-grasp fold, B domain"/>
    <property type="match status" value="1"/>
</dbReference>
<dbReference type="InterPro" id="IPR004344">
    <property type="entry name" value="TTL/TTLL_fam"/>
</dbReference>
<dbReference type="InterPro" id="IPR057954">
    <property type="entry name" value="SET_TTL12"/>
</dbReference>
<reference evidence="2 3" key="1">
    <citation type="submission" date="2023-02" db="EMBL/GenBank/DDBJ databases">
        <title>LHISI_Scaffold_Assembly.</title>
        <authorList>
            <person name="Stuart O.P."/>
            <person name="Cleave R."/>
            <person name="Magrath M.J.L."/>
            <person name="Mikheyev A.S."/>
        </authorList>
    </citation>
    <scope>NUCLEOTIDE SEQUENCE [LARGE SCALE GENOMIC DNA]</scope>
    <source>
        <strain evidence="2">Daus_M_001</strain>
        <tissue evidence="2">Leg muscle</tissue>
    </source>
</reference>
<comment type="caution">
    <text evidence="2">The sequence shown here is derived from an EMBL/GenBank/DDBJ whole genome shotgun (WGS) entry which is preliminary data.</text>
</comment>
<dbReference type="InterPro" id="IPR027749">
    <property type="entry name" value="TTLL12"/>
</dbReference>
<dbReference type="PANTHER" id="PTHR46088">
    <property type="entry name" value="TUBULIN--TYROSINE LIGASE-LIKE PROTEIN 12"/>
    <property type="match status" value="1"/>
</dbReference>
<dbReference type="Proteomes" id="UP001159363">
    <property type="component" value="Chromosome 1"/>
</dbReference>
<name>A0ABQ9IPX5_9NEOP</name>
<dbReference type="Pfam" id="PF25556">
    <property type="entry name" value="SET_TTL"/>
    <property type="match status" value="1"/>
</dbReference>
<organism evidence="2 3">
    <name type="scientific">Dryococelus australis</name>
    <dbReference type="NCBI Taxonomy" id="614101"/>
    <lineage>
        <taxon>Eukaryota</taxon>
        <taxon>Metazoa</taxon>
        <taxon>Ecdysozoa</taxon>
        <taxon>Arthropoda</taxon>
        <taxon>Hexapoda</taxon>
        <taxon>Insecta</taxon>
        <taxon>Pterygota</taxon>
        <taxon>Neoptera</taxon>
        <taxon>Polyneoptera</taxon>
        <taxon>Phasmatodea</taxon>
        <taxon>Verophasmatodea</taxon>
        <taxon>Anareolatae</taxon>
        <taxon>Phasmatidae</taxon>
        <taxon>Eurycanthinae</taxon>
        <taxon>Dryococelus</taxon>
    </lineage>
</organism>
<dbReference type="PANTHER" id="PTHR46088:SF1">
    <property type="entry name" value="TUBULIN--TYROSINE LIGASE-LIKE PROTEIN 12"/>
    <property type="match status" value="1"/>
</dbReference>
<keyword evidence="3" id="KW-1185">Reference proteome</keyword>
<gene>
    <name evidence="2" type="ORF">PR048_003659</name>
</gene>
<dbReference type="Pfam" id="PF03133">
    <property type="entry name" value="TTL"/>
    <property type="match status" value="1"/>
</dbReference>
<dbReference type="EMBL" id="JARBHB010000001">
    <property type="protein sequence ID" value="KAJ8898299.1"/>
    <property type="molecule type" value="Genomic_DNA"/>
</dbReference>
<feature type="domain" description="Tubulin--tyrosine ligase-like protein 12 SET-like" evidence="1">
    <location>
        <begin position="60"/>
        <end position="227"/>
    </location>
</feature>
<accession>A0ABQ9IPX5</accession>